<keyword evidence="7" id="KW-1185">Reference proteome</keyword>
<reference evidence="6 7" key="1">
    <citation type="submission" date="2018-11" db="EMBL/GenBank/DDBJ databases">
        <authorList>
            <person name="Li F."/>
        </authorList>
    </citation>
    <scope>NUCLEOTIDE SEQUENCE [LARGE SCALE GENOMIC DNA]</scope>
    <source>
        <strain evidence="6 7">YS17T</strain>
    </source>
</reference>
<dbReference type="InterPro" id="IPR036390">
    <property type="entry name" value="WH_DNA-bd_sf"/>
</dbReference>
<dbReference type="OrthoDB" id="3734039at2"/>
<sequence>MARESGETLATVNRAVTMLEMLGTSGPLNLSQIADRMEIGKATASRMLQTLVARDWVVRSADRTYRLGPGVLGLAMWKAPQQHLIGDLRPILDALHDTTGETIHLTRLDGRYVVYVEQIVSQLPVRSAAVIGARSPAHCVSPGLAQLSHLPAEQLAWFLSTPLKRYTPASTTNPEELRRKLETVRERGYAVNLGGYRPDVGGVGAAVVDHNSQLVAGISVCAPVYRLATMDLDSLGVLVSDAASEASRLLDKAASPHG</sequence>
<proteinExistence type="predicted"/>
<evidence type="ECO:0000313" key="7">
    <source>
        <dbReference type="Proteomes" id="UP000275225"/>
    </source>
</evidence>
<evidence type="ECO:0000256" key="3">
    <source>
        <dbReference type="ARBA" id="ARBA00023163"/>
    </source>
</evidence>
<protein>
    <submittedName>
        <fullName evidence="6">IclR family transcriptional regulator</fullName>
    </submittedName>
</protein>
<dbReference type="PANTHER" id="PTHR30136">
    <property type="entry name" value="HELIX-TURN-HELIX TRANSCRIPTIONAL REGULATOR, ICLR FAMILY"/>
    <property type="match status" value="1"/>
</dbReference>
<dbReference type="Pfam" id="PF01614">
    <property type="entry name" value="IclR_C"/>
    <property type="match status" value="1"/>
</dbReference>
<dbReference type="InterPro" id="IPR014757">
    <property type="entry name" value="Tscrpt_reg_IclR_C"/>
</dbReference>
<dbReference type="InterPro" id="IPR036388">
    <property type="entry name" value="WH-like_DNA-bd_sf"/>
</dbReference>
<keyword evidence="1" id="KW-0805">Transcription regulation</keyword>
<dbReference type="InterPro" id="IPR029016">
    <property type="entry name" value="GAF-like_dom_sf"/>
</dbReference>
<dbReference type="PANTHER" id="PTHR30136:SF24">
    <property type="entry name" value="HTH-TYPE TRANSCRIPTIONAL REPRESSOR ALLR"/>
    <property type="match status" value="1"/>
</dbReference>
<dbReference type="InterPro" id="IPR050707">
    <property type="entry name" value="HTH_MetabolicPath_Reg"/>
</dbReference>
<dbReference type="EMBL" id="RQJX01000003">
    <property type="protein sequence ID" value="RQN09286.1"/>
    <property type="molecule type" value="Genomic_DNA"/>
</dbReference>
<dbReference type="GO" id="GO:0003700">
    <property type="term" value="F:DNA-binding transcription factor activity"/>
    <property type="evidence" value="ECO:0007669"/>
    <property type="project" value="TreeGrafter"/>
</dbReference>
<dbReference type="AlphaFoldDB" id="A0A3N6WP24"/>
<accession>A0A3N6WP24</accession>
<dbReference type="InterPro" id="IPR005471">
    <property type="entry name" value="Tscrpt_reg_IclR_N"/>
</dbReference>
<dbReference type="Pfam" id="PF09339">
    <property type="entry name" value="HTH_IclR"/>
    <property type="match status" value="1"/>
</dbReference>
<keyword evidence="3" id="KW-0804">Transcription</keyword>
<dbReference type="PROSITE" id="PS51077">
    <property type="entry name" value="HTH_ICLR"/>
    <property type="match status" value="1"/>
</dbReference>
<dbReference type="PROSITE" id="PS51078">
    <property type="entry name" value="ICLR_ED"/>
    <property type="match status" value="1"/>
</dbReference>
<evidence type="ECO:0000259" key="5">
    <source>
        <dbReference type="PROSITE" id="PS51078"/>
    </source>
</evidence>
<dbReference type="Gene3D" id="3.30.450.40">
    <property type="match status" value="1"/>
</dbReference>
<evidence type="ECO:0000259" key="4">
    <source>
        <dbReference type="PROSITE" id="PS51077"/>
    </source>
</evidence>
<dbReference type="Proteomes" id="UP000275225">
    <property type="component" value="Unassembled WGS sequence"/>
</dbReference>
<keyword evidence="2" id="KW-0238">DNA-binding</keyword>
<dbReference type="SUPFAM" id="SSF55781">
    <property type="entry name" value="GAF domain-like"/>
    <property type="match status" value="1"/>
</dbReference>
<dbReference type="SUPFAM" id="SSF46785">
    <property type="entry name" value="Winged helix' DNA-binding domain"/>
    <property type="match status" value="1"/>
</dbReference>
<dbReference type="SMART" id="SM00346">
    <property type="entry name" value="HTH_ICLR"/>
    <property type="match status" value="1"/>
</dbReference>
<name>A0A3N6WP24_9ACTN</name>
<feature type="domain" description="IclR-ED" evidence="5">
    <location>
        <begin position="63"/>
        <end position="252"/>
    </location>
</feature>
<comment type="caution">
    <text evidence="6">The sequence shown here is derived from an EMBL/GenBank/DDBJ whole genome shotgun (WGS) entry which is preliminary data.</text>
</comment>
<evidence type="ECO:0000313" key="6">
    <source>
        <dbReference type="EMBL" id="RQN09286.1"/>
    </source>
</evidence>
<dbReference type="Gene3D" id="1.10.10.10">
    <property type="entry name" value="Winged helix-like DNA-binding domain superfamily/Winged helix DNA-binding domain"/>
    <property type="match status" value="1"/>
</dbReference>
<dbReference type="RefSeq" id="WP_124235741.1">
    <property type="nucleotide sequence ID" value="NZ_JBHUFI010000009.1"/>
</dbReference>
<evidence type="ECO:0000256" key="1">
    <source>
        <dbReference type="ARBA" id="ARBA00023015"/>
    </source>
</evidence>
<evidence type="ECO:0000256" key="2">
    <source>
        <dbReference type="ARBA" id="ARBA00023125"/>
    </source>
</evidence>
<dbReference type="GO" id="GO:0045892">
    <property type="term" value="P:negative regulation of DNA-templated transcription"/>
    <property type="evidence" value="ECO:0007669"/>
    <property type="project" value="TreeGrafter"/>
</dbReference>
<feature type="domain" description="HTH iclR-type" evidence="4">
    <location>
        <begin position="9"/>
        <end position="69"/>
    </location>
</feature>
<gene>
    <name evidence="6" type="ORF">EHW97_03300</name>
</gene>
<organism evidence="6 7">
    <name type="scientific">Aeromicrobium camelliae</name>
    <dbReference type="NCBI Taxonomy" id="1538144"/>
    <lineage>
        <taxon>Bacteria</taxon>
        <taxon>Bacillati</taxon>
        <taxon>Actinomycetota</taxon>
        <taxon>Actinomycetes</taxon>
        <taxon>Propionibacteriales</taxon>
        <taxon>Nocardioidaceae</taxon>
        <taxon>Aeromicrobium</taxon>
    </lineage>
</organism>
<dbReference type="GO" id="GO:0003677">
    <property type="term" value="F:DNA binding"/>
    <property type="evidence" value="ECO:0007669"/>
    <property type="project" value="UniProtKB-KW"/>
</dbReference>